<reference evidence="1" key="1">
    <citation type="submission" date="2023-11" db="EMBL/GenBank/DDBJ databases">
        <authorList>
            <person name="Poullet M."/>
        </authorList>
    </citation>
    <scope>NUCLEOTIDE SEQUENCE</scope>
    <source>
        <strain evidence="1">E1834</strain>
    </source>
</reference>
<protein>
    <submittedName>
        <fullName evidence="1">Uncharacterized protein</fullName>
    </submittedName>
</protein>
<accession>A0ACB0XYI6</accession>
<comment type="caution">
    <text evidence="1">The sequence shown here is derived from an EMBL/GenBank/DDBJ whole genome shotgun (WGS) entry which is preliminary data.</text>
</comment>
<evidence type="ECO:0000313" key="2">
    <source>
        <dbReference type="Proteomes" id="UP001497535"/>
    </source>
</evidence>
<organism evidence="1 2">
    <name type="scientific">Meloidogyne enterolobii</name>
    <name type="common">Root-knot nematode worm</name>
    <name type="synonym">Meloidogyne mayaguensis</name>
    <dbReference type="NCBI Taxonomy" id="390850"/>
    <lineage>
        <taxon>Eukaryota</taxon>
        <taxon>Metazoa</taxon>
        <taxon>Ecdysozoa</taxon>
        <taxon>Nematoda</taxon>
        <taxon>Chromadorea</taxon>
        <taxon>Rhabditida</taxon>
        <taxon>Tylenchina</taxon>
        <taxon>Tylenchomorpha</taxon>
        <taxon>Tylenchoidea</taxon>
        <taxon>Meloidogynidae</taxon>
        <taxon>Meloidogyninae</taxon>
        <taxon>Meloidogyne</taxon>
    </lineage>
</organism>
<gene>
    <name evidence="1" type="ORF">MENTE1834_LOCUS5355</name>
</gene>
<name>A0ACB0XYI6_MELEN</name>
<keyword evidence="2" id="KW-1185">Reference proteome</keyword>
<sequence>MEKINNSSNSLIPPNNNNTLLIPTNSTSQFVLNEDQLDQLSNQLKLLSINDVDINKVLKKLKTLKKEVGRTFFENLFGYM</sequence>
<dbReference type="EMBL" id="CAVMJV010000004">
    <property type="protein sequence ID" value="CAK5023976.1"/>
    <property type="molecule type" value="Genomic_DNA"/>
</dbReference>
<proteinExistence type="predicted"/>
<dbReference type="Proteomes" id="UP001497535">
    <property type="component" value="Unassembled WGS sequence"/>
</dbReference>
<evidence type="ECO:0000313" key="1">
    <source>
        <dbReference type="EMBL" id="CAK5023976.1"/>
    </source>
</evidence>